<feature type="domain" description="Release factor glutamine methyltransferase N-terminal" evidence="7">
    <location>
        <begin position="5"/>
        <end position="77"/>
    </location>
</feature>
<protein>
    <recommendedName>
        <fullName evidence="5">Release factor glutamine methyltransferase</fullName>
        <shortName evidence="5">RF MTase</shortName>
        <ecNumber evidence="5">2.1.1.297</ecNumber>
    </recommendedName>
    <alternativeName>
        <fullName evidence="5">N5-glutamine methyltransferase PrmC</fullName>
    </alternativeName>
    <alternativeName>
        <fullName evidence="5">Protein-(glutamine-N5) MTase PrmC</fullName>
    </alternativeName>
    <alternativeName>
        <fullName evidence="5">Protein-glutamine N-methyltransferase PrmC</fullName>
    </alternativeName>
</protein>
<feature type="domain" description="Methyltransferase small" evidence="6">
    <location>
        <begin position="106"/>
        <end position="197"/>
    </location>
</feature>
<dbReference type="HAMAP" id="MF_02126">
    <property type="entry name" value="RF_methyltr_PrmC"/>
    <property type="match status" value="1"/>
</dbReference>
<keyword evidence="2 5" id="KW-0808">Transferase</keyword>
<feature type="binding site" evidence="5">
    <location>
        <begin position="122"/>
        <end position="126"/>
    </location>
    <ligand>
        <name>S-adenosyl-L-methionine</name>
        <dbReference type="ChEBI" id="CHEBI:59789"/>
    </ligand>
</feature>
<evidence type="ECO:0000259" key="7">
    <source>
        <dbReference type="Pfam" id="PF17827"/>
    </source>
</evidence>
<dbReference type="Pfam" id="PF05175">
    <property type="entry name" value="MTS"/>
    <property type="match status" value="1"/>
</dbReference>
<evidence type="ECO:0000313" key="8">
    <source>
        <dbReference type="EMBL" id="XBH10008.1"/>
    </source>
</evidence>
<accession>A0AAU7CYC0</accession>
<evidence type="ECO:0000256" key="5">
    <source>
        <dbReference type="HAMAP-Rule" id="MF_02126"/>
    </source>
</evidence>
<name>A0AAU7CYC0_9BACT</name>
<feature type="binding site" evidence="5">
    <location>
        <begin position="193"/>
        <end position="196"/>
    </location>
    <ligand>
        <name>substrate</name>
    </ligand>
</feature>
<dbReference type="Gene3D" id="3.40.50.150">
    <property type="entry name" value="Vaccinia Virus protein VP39"/>
    <property type="match status" value="1"/>
</dbReference>
<dbReference type="AlphaFoldDB" id="A0AAU7CYC0"/>
<feature type="binding site" evidence="5">
    <location>
        <position position="145"/>
    </location>
    <ligand>
        <name>S-adenosyl-L-methionine</name>
        <dbReference type="ChEBI" id="CHEBI:59789"/>
    </ligand>
</feature>
<comment type="caution">
    <text evidence="5">Lacks conserved residue(s) required for the propagation of feature annotation.</text>
</comment>
<dbReference type="NCBIfam" id="TIGR03534">
    <property type="entry name" value="RF_mod_PrmC"/>
    <property type="match status" value="1"/>
</dbReference>
<comment type="function">
    <text evidence="5">Methylates the class 1 translation termination release factors RF1/PrfA and RF2/PrfB on the glutamine residue of the universally conserved GGQ motif.</text>
</comment>
<dbReference type="EC" id="2.1.1.297" evidence="5"/>
<dbReference type="InterPro" id="IPR002052">
    <property type="entry name" value="DNA_methylase_N6_adenine_CS"/>
</dbReference>
<keyword evidence="3 5" id="KW-0949">S-adenosyl-L-methionine</keyword>
<evidence type="ECO:0000259" key="6">
    <source>
        <dbReference type="Pfam" id="PF05175"/>
    </source>
</evidence>
<feature type="binding site" evidence="5">
    <location>
        <position position="193"/>
    </location>
    <ligand>
        <name>S-adenosyl-L-methionine</name>
        <dbReference type="ChEBI" id="CHEBI:59789"/>
    </ligand>
</feature>
<dbReference type="PANTHER" id="PTHR18895">
    <property type="entry name" value="HEMK METHYLTRANSFERASE"/>
    <property type="match status" value="1"/>
</dbReference>
<dbReference type="RefSeq" id="WP_348267515.1">
    <property type="nucleotide sequence ID" value="NZ_CP121194.1"/>
</dbReference>
<organism evidence="8">
    <name type="scientific">Edaphobacter paludis</name>
    <dbReference type="NCBI Taxonomy" id="3035702"/>
    <lineage>
        <taxon>Bacteria</taxon>
        <taxon>Pseudomonadati</taxon>
        <taxon>Acidobacteriota</taxon>
        <taxon>Terriglobia</taxon>
        <taxon>Terriglobales</taxon>
        <taxon>Acidobacteriaceae</taxon>
        <taxon>Edaphobacter</taxon>
    </lineage>
</organism>
<evidence type="ECO:0000256" key="2">
    <source>
        <dbReference type="ARBA" id="ARBA00022679"/>
    </source>
</evidence>
<dbReference type="CDD" id="cd02440">
    <property type="entry name" value="AdoMet_MTases"/>
    <property type="match status" value="1"/>
</dbReference>
<dbReference type="InterPro" id="IPR029063">
    <property type="entry name" value="SAM-dependent_MTases_sf"/>
</dbReference>
<dbReference type="PROSITE" id="PS00092">
    <property type="entry name" value="N6_MTASE"/>
    <property type="match status" value="1"/>
</dbReference>
<dbReference type="GO" id="GO:0032259">
    <property type="term" value="P:methylation"/>
    <property type="evidence" value="ECO:0007669"/>
    <property type="project" value="UniProtKB-KW"/>
</dbReference>
<comment type="similarity">
    <text evidence="5">Belongs to the protein N5-glutamine methyltransferase family. PrmC subfamily.</text>
</comment>
<dbReference type="EMBL" id="CP121195">
    <property type="protein sequence ID" value="XBH13444.1"/>
    <property type="molecule type" value="Genomic_DNA"/>
</dbReference>
<dbReference type="InterPro" id="IPR004556">
    <property type="entry name" value="HemK-like"/>
</dbReference>
<dbReference type="KEGG" id="epl:P4G45_16220"/>
<comment type="catalytic activity">
    <reaction evidence="4 5">
        <text>L-glutaminyl-[peptide chain release factor] + S-adenosyl-L-methionine = N(5)-methyl-L-glutaminyl-[peptide chain release factor] + S-adenosyl-L-homocysteine + H(+)</text>
        <dbReference type="Rhea" id="RHEA:42896"/>
        <dbReference type="Rhea" id="RHEA-COMP:10271"/>
        <dbReference type="Rhea" id="RHEA-COMP:10272"/>
        <dbReference type="ChEBI" id="CHEBI:15378"/>
        <dbReference type="ChEBI" id="CHEBI:30011"/>
        <dbReference type="ChEBI" id="CHEBI:57856"/>
        <dbReference type="ChEBI" id="CHEBI:59789"/>
        <dbReference type="ChEBI" id="CHEBI:61891"/>
        <dbReference type="EC" id="2.1.1.297"/>
    </reaction>
</comment>
<gene>
    <name evidence="5 8" type="primary">prmC</name>
    <name evidence="8" type="ORF">P4G45_16220</name>
    <name evidence="9" type="ORF">P8936_17430</name>
</gene>
<dbReference type="GO" id="GO:0003676">
    <property type="term" value="F:nucleic acid binding"/>
    <property type="evidence" value="ECO:0007669"/>
    <property type="project" value="InterPro"/>
</dbReference>
<dbReference type="InterPro" id="IPR050320">
    <property type="entry name" value="N5-glutamine_MTase"/>
</dbReference>
<evidence type="ECO:0000256" key="3">
    <source>
        <dbReference type="ARBA" id="ARBA00022691"/>
    </source>
</evidence>
<dbReference type="SUPFAM" id="SSF53335">
    <property type="entry name" value="S-adenosyl-L-methionine-dependent methyltransferases"/>
    <property type="match status" value="1"/>
</dbReference>
<dbReference type="Pfam" id="PF17827">
    <property type="entry name" value="PrmC_N"/>
    <property type="match status" value="1"/>
</dbReference>
<dbReference type="NCBIfam" id="TIGR00536">
    <property type="entry name" value="hemK_fam"/>
    <property type="match status" value="1"/>
</dbReference>
<dbReference type="InterPro" id="IPR019874">
    <property type="entry name" value="RF_methyltr_PrmC"/>
</dbReference>
<dbReference type="EMBL" id="CP121194">
    <property type="protein sequence ID" value="XBH10008.1"/>
    <property type="molecule type" value="Genomic_DNA"/>
</dbReference>
<evidence type="ECO:0000313" key="9">
    <source>
        <dbReference type="EMBL" id="XBH13444.1"/>
    </source>
</evidence>
<evidence type="ECO:0000256" key="1">
    <source>
        <dbReference type="ARBA" id="ARBA00022603"/>
    </source>
</evidence>
<dbReference type="GO" id="GO:0102559">
    <property type="term" value="F:peptide chain release factor N(5)-glutamine methyltransferase activity"/>
    <property type="evidence" value="ECO:0007669"/>
    <property type="project" value="UniProtKB-EC"/>
</dbReference>
<dbReference type="InterPro" id="IPR007848">
    <property type="entry name" value="Small_mtfrase_dom"/>
</dbReference>
<accession>A0AAU7D6K8</accession>
<proteinExistence type="inferred from homology"/>
<keyword evidence="1 5" id="KW-0489">Methyltransferase</keyword>
<dbReference type="PANTHER" id="PTHR18895:SF74">
    <property type="entry name" value="MTRF1L RELEASE FACTOR GLUTAMINE METHYLTRANSFERASE"/>
    <property type="match status" value="1"/>
</dbReference>
<evidence type="ECO:0000256" key="4">
    <source>
        <dbReference type="ARBA" id="ARBA00048391"/>
    </source>
</evidence>
<dbReference type="InterPro" id="IPR040758">
    <property type="entry name" value="PrmC_N"/>
</dbReference>
<dbReference type="Gene3D" id="1.10.8.10">
    <property type="entry name" value="DNA helicase RuvA subunit, C-terminal domain"/>
    <property type="match status" value="1"/>
</dbReference>
<reference evidence="8" key="1">
    <citation type="submission" date="2023-03" db="EMBL/GenBank/DDBJ databases">
        <title>Edaphobacter sp.</title>
        <authorList>
            <person name="Huber K.J."/>
            <person name="Papendorf J."/>
            <person name="Pilke C."/>
            <person name="Bunk B."/>
            <person name="Sproeer C."/>
            <person name="Pester M."/>
        </authorList>
    </citation>
    <scope>NUCLEOTIDE SEQUENCE</scope>
    <source>
        <strain evidence="8">DSM 109919</strain>
        <strain evidence="9">DSM 109920</strain>
    </source>
</reference>
<sequence>MTLRQALTLATEQLAASPHLRDRGHRDAELLLLHLLGLDRATLLAHPDRSLTSEQLALYQAAITRRLGCEPIQYITGQQEFFGLQLKVTPATLIPRPETEHLVEAVLDRLPRDQPLKILDIGTGTGAIALALAAHLRLARVTALDLSAEALEVARQNAAAHHLTGCVHFLLSDLLTGLPQKDRTGAFDAIVSNPPYIPESDRDGLHPEVRDYEPAQALFSGGLGLDIYRRLIPQAHAALNPGGLLALEIGHGQKEALADLLGNWRNVGFIADLQQIPRVALAQK</sequence>